<dbReference type="AlphaFoldDB" id="A0A8T1NGL0"/>
<dbReference type="Proteomes" id="UP000811246">
    <property type="component" value="Chromosome 14"/>
</dbReference>
<evidence type="ECO:0000256" key="3">
    <source>
        <dbReference type="ARBA" id="ARBA00023125"/>
    </source>
</evidence>
<evidence type="ECO:0000313" key="10">
    <source>
        <dbReference type="Proteomes" id="UP000811609"/>
    </source>
</evidence>
<dbReference type="PROSITE" id="PS51032">
    <property type="entry name" value="AP2_ERF"/>
    <property type="match status" value="1"/>
</dbReference>
<keyword evidence="4" id="KW-0804">Transcription</keyword>
<dbReference type="GO" id="GO:0003700">
    <property type="term" value="F:DNA-binding transcription factor activity"/>
    <property type="evidence" value="ECO:0007669"/>
    <property type="project" value="InterPro"/>
</dbReference>
<keyword evidence="10" id="KW-1185">Reference proteome</keyword>
<dbReference type="Pfam" id="PF00847">
    <property type="entry name" value="AP2"/>
    <property type="match status" value="1"/>
</dbReference>
<keyword evidence="3" id="KW-0238">DNA-binding</keyword>
<dbReference type="PANTHER" id="PTHR31194">
    <property type="entry name" value="SHN SHINE , DNA BINDING / TRANSCRIPTION FACTOR"/>
    <property type="match status" value="1"/>
</dbReference>
<feature type="region of interest" description="Disordered" evidence="6">
    <location>
        <begin position="58"/>
        <end position="95"/>
    </location>
</feature>
<dbReference type="Gene3D" id="3.30.730.10">
    <property type="entry name" value="AP2/ERF domain"/>
    <property type="match status" value="1"/>
</dbReference>
<gene>
    <name evidence="8" type="ORF">CIPAW_14G049500</name>
    <name evidence="9" type="ORF">I3842_14G052000</name>
</gene>
<evidence type="ECO:0000256" key="6">
    <source>
        <dbReference type="SAM" id="MobiDB-lite"/>
    </source>
</evidence>
<evidence type="ECO:0000256" key="5">
    <source>
        <dbReference type="ARBA" id="ARBA00023242"/>
    </source>
</evidence>
<name>A0A8T1NGL0_CARIL</name>
<protein>
    <recommendedName>
        <fullName evidence="7">AP2/ERF domain-containing protein</fullName>
    </recommendedName>
</protein>
<organism evidence="8 10">
    <name type="scientific">Carya illinoinensis</name>
    <name type="common">Pecan</name>
    <dbReference type="NCBI Taxonomy" id="32201"/>
    <lineage>
        <taxon>Eukaryota</taxon>
        <taxon>Viridiplantae</taxon>
        <taxon>Streptophyta</taxon>
        <taxon>Embryophyta</taxon>
        <taxon>Tracheophyta</taxon>
        <taxon>Spermatophyta</taxon>
        <taxon>Magnoliopsida</taxon>
        <taxon>eudicotyledons</taxon>
        <taxon>Gunneridae</taxon>
        <taxon>Pentapetalae</taxon>
        <taxon>rosids</taxon>
        <taxon>fabids</taxon>
        <taxon>Fagales</taxon>
        <taxon>Juglandaceae</taxon>
        <taxon>Carya</taxon>
    </lineage>
</organism>
<dbReference type="PIRSF" id="PIRSF038123">
    <property type="entry name" value="PTI6"/>
    <property type="match status" value="1"/>
</dbReference>
<dbReference type="SUPFAM" id="SSF54171">
    <property type="entry name" value="DNA-binding domain"/>
    <property type="match status" value="1"/>
</dbReference>
<feature type="region of interest" description="Disordered" evidence="6">
    <location>
        <begin position="141"/>
        <end position="181"/>
    </location>
</feature>
<proteinExistence type="predicted"/>
<feature type="compositionally biased region" description="Polar residues" evidence="6">
    <location>
        <begin position="142"/>
        <end position="157"/>
    </location>
</feature>
<comment type="subcellular location">
    <subcellularLocation>
        <location evidence="1">Nucleus</location>
    </subcellularLocation>
</comment>
<dbReference type="EMBL" id="CM031822">
    <property type="protein sequence ID" value="KAG6628962.1"/>
    <property type="molecule type" value="Genomic_DNA"/>
</dbReference>
<comment type="caution">
    <text evidence="8">The sequence shown here is derived from an EMBL/GenBank/DDBJ whole genome shotgun (WGS) entry which is preliminary data.</text>
</comment>
<dbReference type="CDD" id="cd00018">
    <property type="entry name" value="AP2"/>
    <property type="match status" value="1"/>
</dbReference>
<feature type="domain" description="AP2/ERF" evidence="7">
    <location>
        <begin position="90"/>
        <end position="147"/>
    </location>
</feature>
<sequence length="236" mass="26768">MISADKNNKFYHSMTSQPTLKLLRIIHTDPDATDSSSDEEEQRMVRRVKRHVREVRFEQPSLTNFKPQKQEPARKRTLRSTKSDTTHPKKFRGVRQRPWGRWAAEIRDPARRKRVWLGTFDTAEEAASVYDKAAVELKGPNAVTNFPNPDMTDTSVGVDSPKGSSSFSDADASSPTSVLRNDEPTPLERFCYDNVDVFGFDIDVPLIFPDSVLFGQPEEEDVGEFDVDVFLVDGIC</sequence>
<keyword evidence="2" id="KW-0805">Transcription regulation</keyword>
<dbReference type="InterPro" id="IPR016177">
    <property type="entry name" value="DNA-bd_dom_sf"/>
</dbReference>
<dbReference type="PRINTS" id="PR00367">
    <property type="entry name" value="ETHRSPELEMNT"/>
</dbReference>
<dbReference type="PANTHER" id="PTHR31194:SF166">
    <property type="entry name" value="PATHOGENESIS-RELATED GENES TRANSCRIPTIONAL ACTIVATOR PTI6"/>
    <property type="match status" value="1"/>
</dbReference>
<reference evidence="9" key="2">
    <citation type="submission" date="2021-01" db="EMBL/GenBank/DDBJ databases">
        <authorList>
            <person name="Lovell J.T."/>
            <person name="Bentley N."/>
            <person name="Bhattarai G."/>
            <person name="Jenkins J.W."/>
            <person name="Sreedasyam A."/>
            <person name="Alarcon Y."/>
            <person name="Bock C."/>
            <person name="Boston L."/>
            <person name="Carlson J."/>
            <person name="Cervantes K."/>
            <person name="Clermont K."/>
            <person name="Krom N."/>
            <person name="Kubenka K."/>
            <person name="Mamidi S."/>
            <person name="Mattison C."/>
            <person name="Monteros M."/>
            <person name="Pisani C."/>
            <person name="Plott C."/>
            <person name="Rajasekar S."/>
            <person name="Rhein H.S."/>
            <person name="Rohla C."/>
            <person name="Song M."/>
            <person name="Hilaire R.S."/>
            <person name="Shu S."/>
            <person name="Wells L."/>
            <person name="Wang X."/>
            <person name="Webber J."/>
            <person name="Heerema R.J."/>
            <person name="Klein P."/>
            <person name="Conner P."/>
            <person name="Grauke L."/>
            <person name="Grimwood J."/>
            <person name="Schmutz J."/>
            <person name="Randall J.J."/>
        </authorList>
    </citation>
    <scope>NUCLEOTIDE SEQUENCE</scope>
    <source>
        <tissue evidence="9">Leaf</tissue>
    </source>
</reference>
<dbReference type="InterPro" id="IPR036955">
    <property type="entry name" value="AP2/ERF_dom_sf"/>
</dbReference>
<dbReference type="FunFam" id="3.30.730.10:FF:000001">
    <property type="entry name" value="Ethylene-responsive transcription factor 2"/>
    <property type="match status" value="1"/>
</dbReference>
<dbReference type="GO" id="GO:0005634">
    <property type="term" value="C:nucleus"/>
    <property type="evidence" value="ECO:0007669"/>
    <property type="project" value="UniProtKB-SubCell"/>
</dbReference>
<evidence type="ECO:0000256" key="4">
    <source>
        <dbReference type="ARBA" id="ARBA00023163"/>
    </source>
</evidence>
<dbReference type="EMBL" id="CM031838">
    <property type="protein sequence ID" value="KAG6677913.1"/>
    <property type="molecule type" value="Genomic_DNA"/>
</dbReference>
<dbReference type="InterPro" id="IPR050913">
    <property type="entry name" value="AP2/ERF_ERF"/>
</dbReference>
<evidence type="ECO:0000256" key="2">
    <source>
        <dbReference type="ARBA" id="ARBA00023015"/>
    </source>
</evidence>
<dbReference type="GO" id="GO:0003677">
    <property type="term" value="F:DNA binding"/>
    <property type="evidence" value="ECO:0007669"/>
    <property type="project" value="UniProtKB-KW"/>
</dbReference>
<reference evidence="8" key="1">
    <citation type="submission" date="2020-12" db="EMBL/GenBank/DDBJ databases">
        <title>WGS assembly of Carya illinoinensis cv. Pawnee.</title>
        <authorList>
            <person name="Platts A."/>
            <person name="Shu S."/>
            <person name="Wright S."/>
            <person name="Barry K."/>
            <person name="Edger P."/>
            <person name="Pires J.C."/>
            <person name="Schmutz J."/>
        </authorList>
    </citation>
    <scope>NUCLEOTIDE SEQUENCE</scope>
    <source>
        <tissue evidence="8">Leaf</tissue>
    </source>
</reference>
<dbReference type="Proteomes" id="UP000811609">
    <property type="component" value="Chromosome 14"/>
</dbReference>
<evidence type="ECO:0000313" key="8">
    <source>
        <dbReference type="EMBL" id="KAG6628962.1"/>
    </source>
</evidence>
<evidence type="ECO:0000259" key="7">
    <source>
        <dbReference type="PROSITE" id="PS51032"/>
    </source>
</evidence>
<evidence type="ECO:0000256" key="1">
    <source>
        <dbReference type="ARBA" id="ARBA00004123"/>
    </source>
</evidence>
<accession>A0A8T1NGL0</accession>
<dbReference type="OrthoDB" id="682005at2759"/>
<keyword evidence="5" id="KW-0539">Nucleus</keyword>
<feature type="compositionally biased region" description="Low complexity" evidence="6">
    <location>
        <begin position="164"/>
        <end position="174"/>
    </location>
</feature>
<evidence type="ECO:0000313" key="9">
    <source>
        <dbReference type="EMBL" id="KAG6677913.1"/>
    </source>
</evidence>
<dbReference type="InterPro" id="IPR001471">
    <property type="entry name" value="AP2/ERF_dom"/>
</dbReference>
<dbReference type="SMART" id="SM00380">
    <property type="entry name" value="AP2"/>
    <property type="match status" value="1"/>
</dbReference>